<evidence type="ECO:0000256" key="1">
    <source>
        <dbReference type="SAM" id="MobiDB-lite"/>
    </source>
</evidence>
<dbReference type="AlphaFoldDB" id="A0AAD6U167"/>
<feature type="region of interest" description="Disordered" evidence="1">
    <location>
        <begin position="722"/>
        <end position="764"/>
    </location>
</feature>
<feature type="compositionally biased region" description="Pro residues" evidence="1">
    <location>
        <begin position="428"/>
        <end position="437"/>
    </location>
</feature>
<feature type="compositionally biased region" description="Polar residues" evidence="1">
    <location>
        <begin position="479"/>
        <end position="489"/>
    </location>
</feature>
<feature type="compositionally biased region" description="Low complexity" evidence="1">
    <location>
        <begin position="490"/>
        <end position="499"/>
    </location>
</feature>
<sequence length="764" mass="82892">MPNAQVRRLHGLNAKLWGETLQLKGERLKRILLGKQGFGSFVILKFLRTHSGKGGNPAPCPYTWISSLASSLVVHLYNPRHPTLVLQCLLQRRCSRQRLRSYGELLAAAISLVSLPQGPQIQTVSSALGFLAKPRIALGVCVLLLIMAHSGLLPQQFLLLIENSSVLAGFWADLRDCYLPRLVEQLSGSHPPTLTNIFSLESRPANDFQNPGVRQHGNLNEALKQLEFNYELDNSLSTAHIQSAVEFLSVTTAQARHLIVVAATPPLELVNGPLHDPWYELASAITQGDVHLHLALTSNLRSGALPHLFDQTLKWKQNIEEPLWLPKYSTAMIFRVSAQQGYSNSVLPDLKSGSTSCSAPRAPRDVIPSDMYTTKSLDEVSSESPSLVSQLQQFHGLTKKKVYGAKAPRVPFVGDERVRDRYRGTPPASFPIPPENSAPPLLARGSRLRCRTKADRAITSREREREVIDPYALRQWYKPTSSMDNNSEQSPYSSSSLSLPPSPVTPVSPVEGYAFASSSSLSSNLSLEQSLTQNTSHFYPPYAAATSTCPGASDSSQLRRAQASFHLDLGTMGFGRSSCEPFSTAPTSPPHILSPLSSPSYVPQAPSDSFDTAPRKYEASAQHYSQFQDEPGAFPFPMPDASSAYTAHVAAAISAVPGAFPYPTPQAQGAYAHVPAEGSRITAVPSAFPSPHLTRAPAPAQTPGRRAIAIPQVPWDARIKQPTPMHPFSGPELQDLMQDDTSPATKGPSGVFASSSSSLTGWAG</sequence>
<comment type="caution">
    <text evidence="2">The sequence shown here is derived from an EMBL/GenBank/DDBJ whole genome shotgun (WGS) entry which is preliminary data.</text>
</comment>
<proteinExistence type="predicted"/>
<gene>
    <name evidence="2" type="ORF">B0H15DRAFT_346700</name>
</gene>
<evidence type="ECO:0000313" key="3">
    <source>
        <dbReference type="Proteomes" id="UP001222325"/>
    </source>
</evidence>
<evidence type="ECO:0000313" key="2">
    <source>
        <dbReference type="EMBL" id="KAJ7086369.1"/>
    </source>
</evidence>
<keyword evidence="3" id="KW-1185">Reference proteome</keyword>
<protein>
    <submittedName>
        <fullName evidence="2">Uncharacterized protein</fullName>
    </submittedName>
</protein>
<feature type="region of interest" description="Disordered" evidence="1">
    <location>
        <begin position="479"/>
        <end position="503"/>
    </location>
</feature>
<feature type="region of interest" description="Disordered" evidence="1">
    <location>
        <begin position="424"/>
        <end position="444"/>
    </location>
</feature>
<organism evidence="2 3">
    <name type="scientific">Mycena belliarum</name>
    <dbReference type="NCBI Taxonomy" id="1033014"/>
    <lineage>
        <taxon>Eukaryota</taxon>
        <taxon>Fungi</taxon>
        <taxon>Dikarya</taxon>
        <taxon>Basidiomycota</taxon>
        <taxon>Agaricomycotina</taxon>
        <taxon>Agaricomycetes</taxon>
        <taxon>Agaricomycetidae</taxon>
        <taxon>Agaricales</taxon>
        <taxon>Marasmiineae</taxon>
        <taxon>Mycenaceae</taxon>
        <taxon>Mycena</taxon>
    </lineage>
</organism>
<dbReference type="EMBL" id="JARJCN010000031">
    <property type="protein sequence ID" value="KAJ7086369.1"/>
    <property type="molecule type" value="Genomic_DNA"/>
</dbReference>
<name>A0AAD6U167_9AGAR</name>
<reference evidence="2" key="1">
    <citation type="submission" date="2023-03" db="EMBL/GenBank/DDBJ databases">
        <title>Massive genome expansion in bonnet fungi (Mycena s.s.) driven by repeated elements and novel gene families across ecological guilds.</title>
        <authorList>
            <consortium name="Lawrence Berkeley National Laboratory"/>
            <person name="Harder C.B."/>
            <person name="Miyauchi S."/>
            <person name="Viragh M."/>
            <person name="Kuo A."/>
            <person name="Thoen E."/>
            <person name="Andreopoulos B."/>
            <person name="Lu D."/>
            <person name="Skrede I."/>
            <person name="Drula E."/>
            <person name="Henrissat B."/>
            <person name="Morin E."/>
            <person name="Kohler A."/>
            <person name="Barry K."/>
            <person name="LaButti K."/>
            <person name="Morin E."/>
            <person name="Salamov A."/>
            <person name="Lipzen A."/>
            <person name="Mereny Z."/>
            <person name="Hegedus B."/>
            <person name="Baldrian P."/>
            <person name="Stursova M."/>
            <person name="Weitz H."/>
            <person name="Taylor A."/>
            <person name="Grigoriev I.V."/>
            <person name="Nagy L.G."/>
            <person name="Martin F."/>
            <person name="Kauserud H."/>
        </authorList>
    </citation>
    <scope>NUCLEOTIDE SEQUENCE</scope>
    <source>
        <strain evidence="2">CBHHK173m</strain>
    </source>
</reference>
<accession>A0AAD6U167</accession>
<dbReference type="Proteomes" id="UP001222325">
    <property type="component" value="Unassembled WGS sequence"/>
</dbReference>